<dbReference type="PANTHER" id="PTHR15245">
    <property type="entry name" value="SYMPLEKIN-RELATED"/>
    <property type="match status" value="1"/>
</dbReference>
<feature type="domain" description="Symplekin C-terminal" evidence="6">
    <location>
        <begin position="875"/>
        <end position="1052"/>
    </location>
</feature>
<dbReference type="SMR" id="A0A482WQL1"/>
<dbReference type="PANTHER" id="PTHR15245:SF20">
    <property type="entry name" value="SYMPLEKIN"/>
    <property type="match status" value="1"/>
</dbReference>
<evidence type="ECO:0000259" key="6">
    <source>
        <dbReference type="Pfam" id="PF12295"/>
    </source>
</evidence>
<keyword evidence="2" id="KW-0507">mRNA processing</keyword>
<evidence type="ECO:0008006" key="9">
    <source>
        <dbReference type="Google" id="ProtNLM"/>
    </source>
</evidence>
<evidence type="ECO:0000313" key="7">
    <source>
        <dbReference type="EMBL" id="RZF35803.1"/>
    </source>
</evidence>
<comment type="subcellular location">
    <subcellularLocation>
        <location evidence="1">Nucleus</location>
    </subcellularLocation>
</comment>
<dbReference type="Pfam" id="PF12295">
    <property type="entry name" value="Symplekin_C"/>
    <property type="match status" value="1"/>
</dbReference>
<sequence length="1143" mass="128207">MAFHRSPAAQYFLDSENKNAASSSKDGDKTSEQKVVEWINEASLVSDTNRKIELLRMVQEFIIHKEPHILDNFLHEVVGFQIDKNAEVRKFIVGFIEEACKKDCELLPKVVPNLQILLQDSSPQVQKRVIQAASQVYKSTLAWVSKATLITEEMKAVWVMMGNIKKAIVDLVDSDNDGIRTHTVKFLETLVLCQTYPEEDSLQRENDFSLEDLPLGMKIARRRKLEEEALTLFSLMVKFHGSEHISSVNLMTCMGSLTLIAKMRPTFMGKVIAALETLHMNLPPTLSKSQVSSVRKHLKLQLLNLLKHPKATDYLTNITTLLTDLGATYHEVMKAYPKGEPVRRKPKRPAPAESEPSKKLKMDEIKKEPADDSGGEEERRGAAPSQGPVTETSIDLTEKYIVERLSPEFTADLVITAMSKLPDSMPSVFSATYTPIAAAGTQGQIRHVARLLATQIAAAGLGPGNAIKGKTPWKDFGKKRPLEEDDDDEDDPSASLIVEEPKTANLPAVIQMPSKRSRRSLKLNEITKPLSRENREAMSIAAVKRILVSEKSAIAGGILGLRCKMVATMATSFNPVIRKAILDHILSDVRNNLLLGLSCLYEEYAYLQSFKRLPSALIPDQKKRDQNYGNLLKAFVETLINKTDLKERDMLLFRLFLEAPLITDEVVDILKQLSSRDVIGLTILQELVIRRPPKQIVYLNALLTYTSHESTEIRGTAISYIVMLYDRGELRSIIEEYSVMYLDFLRLPQPPNVLFGAEQGRFKPVDTAAWAEDSIKACLYLYLVLLPANQKLIHELARVYVQTIPDIKRVILRLVEVPVRGMGMDSPQLLSLVEDCPKGSETLVTRVIHILTDKGVPSPELVAKVRELYQTRVSDVRFLIPVLNGLTKKEVIAALPKLIKLNPIVVKEVFNRLLGTHAEAGHTSPISPAELLIALHNIDPTKCELKTVIKATSLCFAEKSAYTQEVLAVVMQNLMEISPLPTLLMRTVIQSLSLYPRLIGFVINILQRLILKQVWKQKKVWEGFIKCCQRTKPQSFQVLLQLPAPQLADVFENSPDLKQPVLNHVMSFTDNQRAHIPQSVMDILIGPEQPIYPMYTVKNEPMSPPELMIDIKDEPSDDAKMKAAQLRPEPVQPTMEPAPPGAE</sequence>
<gene>
    <name evidence="7" type="ORF">LSTR_LSTR009219</name>
</gene>
<name>A0A482WQL1_LAOST</name>
<organism evidence="7 8">
    <name type="scientific">Laodelphax striatellus</name>
    <name type="common">Small brown planthopper</name>
    <name type="synonym">Delphax striatella</name>
    <dbReference type="NCBI Taxonomy" id="195883"/>
    <lineage>
        <taxon>Eukaryota</taxon>
        <taxon>Metazoa</taxon>
        <taxon>Ecdysozoa</taxon>
        <taxon>Arthropoda</taxon>
        <taxon>Hexapoda</taxon>
        <taxon>Insecta</taxon>
        <taxon>Pterygota</taxon>
        <taxon>Neoptera</taxon>
        <taxon>Paraneoptera</taxon>
        <taxon>Hemiptera</taxon>
        <taxon>Auchenorrhyncha</taxon>
        <taxon>Fulgoroidea</taxon>
        <taxon>Delphacidae</taxon>
        <taxon>Criomorphinae</taxon>
        <taxon>Laodelphax</taxon>
    </lineage>
</organism>
<dbReference type="InterPro" id="IPR016024">
    <property type="entry name" value="ARM-type_fold"/>
</dbReference>
<dbReference type="InterPro" id="IPR032460">
    <property type="entry name" value="Symplekin/Pta1_N"/>
</dbReference>
<feature type="region of interest" description="Disordered" evidence="4">
    <location>
        <begin position="337"/>
        <end position="394"/>
    </location>
</feature>
<dbReference type="SUPFAM" id="SSF48371">
    <property type="entry name" value="ARM repeat"/>
    <property type="match status" value="1"/>
</dbReference>
<dbReference type="Pfam" id="PF11935">
    <property type="entry name" value="SYMPK_PTA1_N"/>
    <property type="match status" value="1"/>
</dbReference>
<proteinExistence type="predicted"/>
<feature type="compositionally biased region" description="Basic and acidic residues" evidence="4">
    <location>
        <begin position="472"/>
        <end position="482"/>
    </location>
</feature>
<dbReference type="InParanoid" id="A0A482WQL1"/>
<feature type="region of interest" description="Disordered" evidence="4">
    <location>
        <begin position="1104"/>
        <end position="1143"/>
    </location>
</feature>
<feature type="region of interest" description="Disordered" evidence="4">
    <location>
        <begin position="468"/>
        <end position="494"/>
    </location>
</feature>
<protein>
    <recommendedName>
        <fullName evidence="9">Symplekin</fullName>
    </recommendedName>
</protein>
<feature type="compositionally biased region" description="Acidic residues" evidence="4">
    <location>
        <begin position="483"/>
        <end position="492"/>
    </location>
</feature>
<evidence type="ECO:0000256" key="3">
    <source>
        <dbReference type="ARBA" id="ARBA00023242"/>
    </source>
</evidence>
<evidence type="ECO:0000256" key="4">
    <source>
        <dbReference type="SAM" id="MobiDB-lite"/>
    </source>
</evidence>
<dbReference type="Gene3D" id="1.25.10.10">
    <property type="entry name" value="Leucine-rich Repeat Variant"/>
    <property type="match status" value="1"/>
</dbReference>
<dbReference type="OrthoDB" id="331600at2759"/>
<keyword evidence="3" id="KW-0539">Nucleus</keyword>
<dbReference type="Proteomes" id="UP000291343">
    <property type="component" value="Unassembled WGS sequence"/>
</dbReference>
<feature type="compositionally biased region" description="Basic and acidic residues" evidence="4">
    <location>
        <begin position="1109"/>
        <end position="1121"/>
    </location>
</feature>
<dbReference type="GO" id="GO:0005847">
    <property type="term" value="C:mRNA cleavage and polyadenylation specificity factor complex"/>
    <property type="evidence" value="ECO:0007669"/>
    <property type="project" value="TreeGrafter"/>
</dbReference>
<dbReference type="InterPro" id="IPR022075">
    <property type="entry name" value="Symplekin_C"/>
</dbReference>
<reference evidence="7 8" key="1">
    <citation type="journal article" date="2017" name="Gigascience">
        <title>Genome sequence of the small brown planthopper, Laodelphax striatellus.</title>
        <authorList>
            <person name="Zhu J."/>
            <person name="Jiang F."/>
            <person name="Wang X."/>
            <person name="Yang P."/>
            <person name="Bao Y."/>
            <person name="Zhao W."/>
            <person name="Wang W."/>
            <person name="Lu H."/>
            <person name="Wang Q."/>
            <person name="Cui N."/>
            <person name="Li J."/>
            <person name="Chen X."/>
            <person name="Luo L."/>
            <person name="Yu J."/>
            <person name="Kang L."/>
            <person name="Cui F."/>
        </authorList>
    </citation>
    <scope>NUCLEOTIDE SEQUENCE [LARGE SCALE GENOMIC DNA]</scope>
    <source>
        <strain evidence="7">Lst14</strain>
    </source>
</reference>
<dbReference type="InterPro" id="IPR021850">
    <property type="entry name" value="Symplekin/Pta1"/>
</dbReference>
<dbReference type="EMBL" id="QKKF02027490">
    <property type="protein sequence ID" value="RZF35803.1"/>
    <property type="molecule type" value="Genomic_DNA"/>
</dbReference>
<feature type="compositionally biased region" description="Basic and acidic residues" evidence="4">
    <location>
        <begin position="355"/>
        <end position="381"/>
    </location>
</feature>
<evidence type="ECO:0000313" key="8">
    <source>
        <dbReference type="Proteomes" id="UP000291343"/>
    </source>
</evidence>
<evidence type="ECO:0000256" key="1">
    <source>
        <dbReference type="ARBA" id="ARBA00004123"/>
    </source>
</evidence>
<feature type="domain" description="Symplekin/Pta1 N-terminal" evidence="5">
    <location>
        <begin position="123"/>
        <end position="345"/>
    </location>
</feature>
<dbReference type="STRING" id="195883.A0A482WQL1"/>
<comment type="caution">
    <text evidence="7">The sequence shown here is derived from an EMBL/GenBank/DDBJ whole genome shotgun (WGS) entry which is preliminary data.</text>
</comment>
<dbReference type="InterPro" id="IPR011989">
    <property type="entry name" value="ARM-like"/>
</dbReference>
<dbReference type="FunCoup" id="A0A482WQL1">
    <property type="interactions" value="2061"/>
</dbReference>
<evidence type="ECO:0000256" key="2">
    <source>
        <dbReference type="ARBA" id="ARBA00022664"/>
    </source>
</evidence>
<evidence type="ECO:0000259" key="5">
    <source>
        <dbReference type="Pfam" id="PF11935"/>
    </source>
</evidence>
<dbReference type="AlphaFoldDB" id="A0A482WQL1"/>
<keyword evidence="8" id="KW-1185">Reference proteome</keyword>
<accession>A0A482WQL1</accession>
<dbReference type="GO" id="GO:0006397">
    <property type="term" value="P:mRNA processing"/>
    <property type="evidence" value="ECO:0007669"/>
    <property type="project" value="UniProtKB-KW"/>
</dbReference>